<feature type="compositionally biased region" description="Gly residues" evidence="1">
    <location>
        <begin position="259"/>
        <end position="270"/>
    </location>
</feature>
<evidence type="ECO:0000256" key="1">
    <source>
        <dbReference type="SAM" id="MobiDB-lite"/>
    </source>
</evidence>
<accession>A0A2P6VKI5</accession>
<evidence type="ECO:0000313" key="2">
    <source>
        <dbReference type="EMBL" id="PSC74570.1"/>
    </source>
</evidence>
<feature type="compositionally biased region" description="Gly residues" evidence="1">
    <location>
        <begin position="151"/>
        <end position="173"/>
    </location>
</feature>
<keyword evidence="3" id="KW-1185">Reference proteome</keyword>
<name>A0A2P6VKI5_9CHLO</name>
<feature type="region of interest" description="Disordered" evidence="1">
    <location>
        <begin position="224"/>
        <end position="270"/>
    </location>
</feature>
<organism evidence="2 3">
    <name type="scientific">Micractinium conductrix</name>
    <dbReference type="NCBI Taxonomy" id="554055"/>
    <lineage>
        <taxon>Eukaryota</taxon>
        <taxon>Viridiplantae</taxon>
        <taxon>Chlorophyta</taxon>
        <taxon>core chlorophytes</taxon>
        <taxon>Trebouxiophyceae</taxon>
        <taxon>Chlorellales</taxon>
        <taxon>Chlorellaceae</taxon>
        <taxon>Chlorella clade</taxon>
        <taxon>Micractinium</taxon>
    </lineage>
</organism>
<dbReference type="EMBL" id="LHPF02000004">
    <property type="protein sequence ID" value="PSC74570.1"/>
    <property type="molecule type" value="Genomic_DNA"/>
</dbReference>
<feature type="region of interest" description="Disordered" evidence="1">
    <location>
        <begin position="151"/>
        <end position="174"/>
    </location>
</feature>
<reference evidence="2 3" key="1">
    <citation type="journal article" date="2018" name="Plant J.">
        <title>Genome sequences of Chlorella sorokiniana UTEX 1602 and Micractinium conductrix SAG 241.80: implications to maltose excretion by a green alga.</title>
        <authorList>
            <person name="Arriola M.B."/>
            <person name="Velmurugan N."/>
            <person name="Zhang Y."/>
            <person name="Plunkett M.H."/>
            <person name="Hondzo H."/>
            <person name="Barney B.M."/>
        </authorList>
    </citation>
    <scope>NUCLEOTIDE SEQUENCE [LARGE SCALE GENOMIC DNA]</scope>
    <source>
        <strain evidence="2 3">SAG 241.80</strain>
    </source>
</reference>
<dbReference type="AlphaFoldDB" id="A0A2P6VKI5"/>
<protein>
    <submittedName>
        <fullName evidence="2">Uncharacterized protein</fullName>
    </submittedName>
</protein>
<comment type="caution">
    <text evidence="2">The sequence shown here is derived from an EMBL/GenBank/DDBJ whole genome shotgun (WGS) entry which is preliminary data.</text>
</comment>
<gene>
    <name evidence="2" type="ORF">C2E20_2336</name>
</gene>
<feature type="compositionally biased region" description="Basic and acidic residues" evidence="1">
    <location>
        <begin position="224"/>
        <end position="240"/>
    </location>
</feature>
<evidence type="ECO:0000313" key="3">
    <source>
        <dbReference type="Proteomes" id="UP000239649"/>
    </source>
</evidence>
<dbReference type="Proteomes" id="UP000239649">
    <property type="component" value="Unassembled WGS sequence"/>
</dbReference>
<dbReference type="OrthoDB" id="2018221at2759"/>
<proteinExistence type="predicted"/>
<sequence>MLVGMDEADCAAVADWFRSMEPGFVVSPCPAALLTAPGATLRQAVEGSGGSGGSGGATADAAALPAREWKAPPGDAPPVAFFSGMSGEEQVAVMEGWAENTGVEAPAFAAVTPTILDKPLSRLLADIVRAQAQQAPPGYDAEAAAAAAAGGGGAAAVGGGGEAGSGGEPGAAGGEQVLRNKLQDYVMLNAGGQTTQAAPMSLDALKEQIHQKVRQKKAAAAAEERAARKAATADDTDRLRQALRSGKQGGKKQGKQQRPGGGGGGKGFGG</sequence>